<reference evidence="2 3" key="1">
    <citation type="journal article" date="2021" name="Elife">
        <title>Chloroplast acquisition without the gene transfer in kleptoplastic sea slugs, Plakobranchus ocellatus.</title>
        <authorList>
            <person name="Maeda T."/>
            <person name="Takahashi S."/>
            <person name="Yoshida T."/>
            <person name="Shimamura S."/>
            <person name="Takaki Y."/>
            <person name="Nagai Y."/>
            <person name="Toyoda A."/>
            <person name="Suzuki Y."/>
            <person name="Arimoto A."/>
            <person name="Ishii H."/>
            <person name="Satoh N."/>
            <person name="Nishiyama T."/>
            <person name="Hasebe M."/>
            <person name="Maruyama T."/>
            <person name="Minagawa J."/>
            <person name="Obokata J."/>
            <person name="Shigenobu S."/>
        </authorList>
    </citation>
    <scope>NUCLEOTIDE SEQUENCE [LARGE SCALE GENOMIC DNA]</scope>
</reference>
<gene>
    <name evidence="2" type="ORF">PoB_002372500</name>
</gene>
<sequence>MYIACRQRGDLRLSGPPPSKDASGGAQTRNRDVPEDLRADSLSTLPPTPPKREGKHIKVNRKLPRTNMLSSFSRGFGSPVVSESALRSVATVLSRVRTSPPAPWSAGGPKSLRSSCCGVAFYENQTSSSSTLNCSVHFNGRMLSIRASVTLTQSDVLSICADNELFWLLLSLACFPSPAFSSLPPCEVIPTCARSAPPRGNHCRPSNRCCADVIVTGGQKLCSDLCATPLIPGYDKNRLGQRSKAVTLRKNSVNIA</sequence>
<dbReference type="Proteomes" id="UP000735302">
    <property type="component" value="Unassembled WGS sequence"/>
</dbReference>
<evidence type="ECO:0000313" key="3">
    <source>
        <dbReference type="Proteomes" id="UP000735302"/>
    </source>
</evidence>
<evidence type="ECO:0000313" key="2">
    <source>
        <dbReference type="EMBL" id="GFN97219.1"/>
    </source>
</evidence>
<organism evidence="2 3">
    <name type="scientific">Plakobranchus ocellatus</name>
    <dbReference type="NCBI Taxonomy" id="259542"/>
    <lineage>
        <taxon>Eukaryota</taxon>
        <taxon>Metazoa</taxon>
        <taxon>Spiralia</taxon>
        <taxon>Lophotrochozoa</taxon>
        <taxon>Mollusca</taxon>
        <taxon>Gastropoda</taxon>
        <taxon>Heterobranchia</taxon>
        <taxon>Euthyneura</taxon>
        <taxon>Panpulmonata</taxon>
        <taxon>Sacoglossa</taxon>
        <taxon>Placobranchoidea</taxon>
        <taxon>Plakobranchidae</taxon>
        <taxon>Plakobranchus</taxon>
    </lineage>
</organism>
<keyword evidence="3" id="KW-1185">Reference proteome</keyword>
<proteinExistence type="predicted"/>
<comment type="caution">
    <text evidence="2">The sequence shown here is derived from an EMBL/GenBank/DDBJ whole genome shotgun (WGS) entry which is preliminary data.</text>
</comment>
<dbReference type="EMBL" id="BLXT01002742">
    <property type="protein sequence ID" value="GFN97219.1"/>
    <property type="molecule type" value="Genomic_DNA"/>
</dbReference>
<feature type="region of interest" description="Disordered" evidence="1">
    <location>
        <begin position="1"/>
        <end position="62"/>
    </location>
</feature>
<protein>
    <recommendedName>
        <fullName evidence="4">WAP domain-containing protein</fullName>
    </recommendedName>
</protein>
<feature type="compositionally biased region" description="Basic residues" evidence="1">
    <location>
        <begin position="53"/>
        <end position="62"/>
    </location>
</feature>
<feature type="compositionally biased region" description="Basic and acidic residues" evidence="1">
    <location>
        <begin position="29"/>
        <end position="39"/>
    </location>
</feature>
<dbReference type="AlphaFoldDB" id="A0AAV3ZNE5"/>
<name>A0AAV3ZNE5_9GAST</name>
<accession>A0AAV3ZNE5</accession>
<evidence type="ECO:0000256" key="1">
    <source>
        <dbReference type="SAM" id="MobiDB-lite"/>
    </source>
</evidence>
<evidence type="ECO:0008006" key="4">
    <source>
        <dbReference type="Google" id="ProtNLM"/>
    </source>
</evidence>